<keyword evidence="5 7" id="KW-1133">Transmembrane helix</keyword>
<proteinExistence type="inferred from homology"/>
<feature type="transmembrane region" description="Helical" evidence="7">
    <location>
        <begin position="59"/>
        <end position="80"/>
    </location>
</feature>
<evidence type="ECO:0000256" key="4">
    <source>
        <dbReference type="ARBA" id="ARBA00022692"/>
    </source>
</evidence>
<dbReference type="PANTHER" id="PTHR33884:SF3">
    <property type="entry name" value="UPF0410 PROTEIN YMGE"/>
    <property type="match status" value="1"/>
</dbReference>
<dbReference type="RefSeq" id="WP_114066403.1">
    <property type="nucleotide sequence ID" value="NZ_CP030850.1"/>
</dbReference>
<evidence type="ECO:0000256" key="6">
    <source>
        <dbReference type="ARBA" id="ARBA00023136"/>
    </source>
</evidence>
<accession>A0A344TG47</accession>
<keyword evidence="3" id="KW-1003">Cell membrane</keyword>
<reference evidence="8 9" key="1">
    <citation type="submission" date="2018-07" db="EMBL/GenBank/DDBJ databases">
        <title>Genome sequencing of Runella.</title>
        <authorList>
            <person name="Baek M.-G."/>
            <person name="Yi H."/>
        </authorList>
    </citation>
    <scope>NUCLEOTIDE SEQUENCE [LARGE SCALE GENOMIC DNA]</scope>
    <source>
        <strain evidence="8 9">HYN0085</strain>
    </source>
</reference>
<evidence type="ECO:0000313" key="9">
    <source>
        <dbReference type="Proteomes" id="UP000251993"/>
    </source>
</evidence>
<dbReference type="AlphaFoldDB" id="A0A344TG47"/>
<evidence type="ECO:0000256" key="7">
    <source>
        <dbReference type="SAM" id="Phobius"/>
    </source>
</evidence>
<evidence type="ECO:0000256" key="2">
    <source>
        <dbReference type="ARBA" id="ARBA00011006"/>
    </source>
</evidence>
<keyword evidence="4 7" id="KW-0812">Transmembrane</keyword>
<dbReference type="Proteomes" id="UP000251993">
    <property type="component" value="Chromosome"/>
</dbReference>
<keyword evidence="6 7" id="KW-0472">Membrane</keyword>
<sequence>MNIIITIVVGAIAGWLADLAFKRFSFSTLYQILLGIAGAFVGGYLFDGEFHTMLGLPDFISWVLEAFSGAAIILLAIILYRSLTAKK</sequence>
<dbReference type="PANTHER" id="PTHR33884">
    <property type="entry name" value="UPF0410 PROTEIN YMGE"/>
    <property type="match status" value="1"/>
</dbReference>
<organism evidence="8 9">
    <name type="scientific">Runella rosea</name>
    <dbReference type="NCBI Taxonomy" id="2259595"/>
    <lineage>
        <taxon>Bacteria</taxon>
        <taxon>Pseudomonadati</taxon>
        <taxon>Bacteroidota</taxon>
        <taxon>Cytophagia</taxon>
        <taxon>Cytophagales</taxon>
        <taxon>Spirosomataceae</taxon>
        <taxon>Runella</taxon>
    </lineage>
</organism>
<evidence type="ECO:0000256" key="1">
    <source>
        <dbReference type="ARBA" id="ARBA00004651"/>
    </source>
</evidence>
<evidence type="ECO:0000313" key="8">
    <source>
        <dbReference type="EMBL" id="AXE17618.1"/>
    </source>
</evidence>
<comment type="subcellular location">
    <subcellularLocation>
        <location evidence="1">Cell membrane</location>
        <topology evidence="1">Multi-pass membrane protein</topology>
    </subcellularLocation>
</comment>
<evidence type="ECO:0000256" key="3">
    <source>
        <dbReference type="ARBA" id="ARBA00022475"/>
    </source>
</evidence>
<gene>
    <name evidence="8" type="ORF">DR864_07660</name>
</gene>
<dbReference type="KEGG" id="run:DR864_07660"/>
<evidence type="ECO:0000256" key="5">
    <source>
        <dbReference type="ARBA" id="ARBA00022989"/>
    </source>
</evidence>
<dbReference type="EMBL" id="CP030850">
    <property type="protein sequence ID" value="AXE17618.1"/>
    <property type="molecule type" value="Genomic_DNA"/>
</dbReference>
<feature type="transmembrane region" description="Helical" evidence="7">
    <location>
        <begin position="29"/>
        <end position="47"/>
    </location>
</feature>
<dbReference type="InterPro" id="IPR007341">
    <property type="entry name" value="Transgly_assoc"/>
</dbReference>
<keyword evidence="9" id="KW-1185">Reference proteome</keyword>
<protein>
    <submittedName>
        <fullName evidence="8">GlsB/YeaQ/YmgE family stress response membrane protein</fullName>
    </submittedName>
</protein>
<name>A0A344TG47_9BACT</name>
<dbReference type="OrthoDB" id="964123at2"/>
<dbReference type="GO" id="GO:0005886">
    <property type="term" value="C:plasma membrane"/>
    <property type="evidence" value="ECO:0007669"/>
    <property type="project" value="UniProtKB-SubCell"/>
</dbReference>
<comment type="similarity">
    <text evidence="2">Belongs to the UPF0410 family.</text>
</comment>